<dbReference type="InterPro" id="IPR050348">
    <property type="entry name" value="Protein-Tyr_Phosphatase"/>
</dbReference>
<sequence length="361" mass="40868">MDGTPHQETAKQTVYDHIESPITPHSLTACKLTGVSPSSQRVEVIHDLLSFPFRESPISLTGIQLDYCKEALNQLSKKQTAFRIIRGNTVDREFDSLCSERMQVEKFLSCTSVGRLEINLQKNRYLDIIPYDDTMVLLRGSDGQTSYINASYVVDPLHETLPKFIATQGPLPNTNADFWEMVMQQQSPVIVMLTLKKCDNYFPSESHAFVTFGNIQVTNKETTISQNGVIYRLLEAKYLQPDAAISLLVLHMQLDWPDFGIPSSTAAVREMFRTLYKVPSNSGPFVVHCSAGIGRTGTFCTIDHTLRRVLLGDKAAVDIMKTVWQFRMQRFGMVQTKEQYVFCYKAVIEELQNLLDKQSST</sequence>
<accession>A0A8T2QJN4</accession>
<dbReference type="InterPro" id="IPR016130">
    <property type="entry name" value="Tyr_Pase_AS"/>
</dbReference>
<dbReference type="PRINTS" id="PR00700">
    <property type="entry name" value="PRTYPHPHTASE"/>
</dbReference>
<dbReference type="Pfam" id="PF00102">
    <property type="entry name" value="Y_phosphatase"/>
    <property type="match status" value="1"/>
</dbReference>
<proteinExistence type="predicted"/>
<dbReference type="GO" id="GO:0004725">
    <property type="term" value="F:protein tyrosine phosphatase activity"/>
    <property type="evidence" value="ECO:0007669"/>
    <property type="project" value="InterPro"/>
</dbReference>
<dbReference type="SUPFAM" id="SSF52799">
    <property type="entry name" value="(Phosphotyrosine protein) phosphatases II"/>
    <property type="match status" value="1"/>
</dbReference>
<evidence type="ECO:0000313" key="4">
    <source>
        <dbReference type="Proteomes" id="UP000825935"/>
    </source>
</evidence>
<dbReference type="InterPro" id="IPR000242">
    <property type="entry name" value="PTP_cat"/>
</dbReference>
<dbReference type="Proteomes" id="UP000825935">
    <property type="component" value="Chromosome 34"/>
</dbReference>
<dbReference type="SMART" id="SM00404">
    <property type="entry name" value="PTPc_motif"/>
    <property type="match status" value="1"/>
</dbReference>
<dbReference type="PANTHER" id="PTHR19134">
    <property type="entry name" value="RECEPTOR-TYPE TYROSINE-PROTEIN PHOSPHATASE"/>
    <property type="match status" value="1"/>
</dbReference>
<dbReference type="SMART" id="SM00194">
    <property type="entry name" value="PTPc"/>
    <property type="match status" value="1"/>
</dbReference>
<reference evidence="3" key="1">
    <citation type="submission" date="2021-08" db="EMBL/GenBank/DDBJ databases">
        <title>WGS assembly of Ceratopteris richardii.</title>
        <authorList>
            <person name="Marchant D.B."/>
            <person name="Chen G."/>
            <person name="Jenkins J."/>
            <person name="Shu S."/>
            <person name="Leebens-Mack J."/>
            <person name="Grimwood J."/>
            <person name="Schmutz J."/>
            <person name="Soltis P."/>
            <person name="Soltis D."/>
            <person name="Chen Z.-H."/>
        </authorList>
    </citation>
    <scope>NUCLEOTIDE SEQUENCE</scope>
    <source>
        <strain evidence="3">Whitten #5841</strain>
        <tissue evidence="3">Leaf</tissue>
    </source>
</reference>
<keyword evidence="4" id="KW-1185">Reference proteome</keyword>
<dbReference type="PANTHER" id="PTHR19134:SF449">
    <property type="entry name" value="TYROSINE-PROTEIN PHOSPHATASE 1"/>
    <property type="match status" value="1"/>
</dbReference>
<organism evidence="3 4">
    <name type="scientific">Ceratopteris richardii</name>
    <name type="common">Triangle waterfern</name>
    <dbReference type="NCBI Taxonomy" id="49495"/>
    <lineage>
        <taxon>Eukaryota</taxon>
        <taxon>Viridiplantae</taxon>
        <taxon>Streptophyta</taxon>
        <taxon>Embryophyta</taxon>
        <taxon>Tracheophyta</taxon>
        <taxon>Polypodiopsida</taxon>
        <taxon>Polypodiidae</taxon>
        <taxon>Polypodiales</taxon>
        <taxon>Pteridineae</taxon>
        <taxon>Pteridaceae</taxon>
        <taxon>Parkerioideae</taxon>
        <taxon>Ceratopteris</taxon>
    </lineage>
</organism>
<protein>
    <submittedName>
        <fullName evidence="3">Uncharacterized protein</fullName>
    </submittedName>
</protein>
<feature type="domain" description="Tyrosine-protein phosphatase" evidence="1">
    <location>
        <begin position="90"/>
        <end position="350"/>
    </location>
</feature>
<gene>
    <name evidence="3" type="ORF">KP509_34G046600</name>
</gene>
<evidence type="ECO:0000259" key="2">
    <source>
        <dbReference type="PROSITE" id="PS50056"/>
    </source>
</evidence>
<dbReference type="InterPro" id="IPR029021">
    <property type="entry name" value="Prot-tyrosine_phosphatase-like"/>
</dbReference>
<dbReference type="OMA" id="TQMRKQR"/>
<dbReference type="PROSITE" id="PS50055">
    <property type="entry name" value="TYR_PHOSPHATASE_PTP"/>
    <property type="match status" value="1"/>
</dbReference>
<dbReference type="EMBL" id="CM035439">
    <property type="protein sequence ID" value="KAH7284277.1"/>
    <property type="molecule type" value="Genomic_DNA"/>
</dbReference>
<dbReference type="PROSITE" id="PS00383">
    <property type="entry name" value="TYR_PHOSPHATASE_1"/>
    <property type="match status" value="1"/>
</dbReference>
<evidence type="ECO:0000259" key="1">
    <source>
        <dbReference type="PROSITE" id="PS50055"/>
    </source>
</evidence>
<dbReference type="Gene3D" id="3.90.190.10">
    <property type="entry name" value="Protein tyrosine phosphatase superfamily"/>
    <property type="match status" value="1"/>
</dbReference>
<comment type="caution">
    <text evidence="3">The sequence shown here is derived from an EMBL/GenBank/DDBJ whole genome shotgun (WGS) entry which is preliminary data.</text>
</comment>
<dbReference type="AlphaFoldDB" id="A0A8T2QJN4"/>
<dbReference type="InterPro" id="IPR000387">
    <property type="entry name" value="Tyr_Pase_dom"/>
</dbReference>
<name>A0A8T2QJN4_CERRI</name>
<dbReference type="InterPro" id="IPR003595">
    <property type="entry name" value="Tyr_Pase_cat"/>
</dbReference>
<feature type="domain" description="Tyrosine specific protein phosphatases" evidence="2">
    <location>
        <begin position="266"/>
        <end position="341"/>
    </location>
</feature>
<evidence type="ECO:0000313" key="3">
    <source>
        <dbReference type="EMBL" id="KAH7284277.1"/>
    </source>
</evidence>
<dbReference type="OrthoDB" id="10253954at2759"/>
<dbReference type="PROSITE" id="PS50056">
    <property type="entry name" value="TYR_PHOSPHATASE_2"/>
    <property type="match status" value="1"/>
</dbReference>